<comment type="caution">
    <text evidence="1">The sequence shown here is derived from an EMBL/GenBank/DDBJ whole genome shotgun (WGS) entry which is preliminary data.</text>
</comment>
<protein>
    <submittedName>
        <fullName evidence="1">Mesenchymal stem cell protein</fullName>
    </submittedName>
</protein>
<dbReference type="InterPro" id="IPR029069">
    <property type="entry name" value="HotDog_dom_sf"/>
</dbReference>
<dbReference type="InterPro" id="IPR051490">
    <property type="entry name" value="THEM6_lcsJ_thioesterase"/>
</dbReference>
<dbReference type="RefSeq" id="WP_064610849.1">
    <property type="nucleotide sequence ID" value="NZ_LXHB01000058.1"/>
</dbReference>
<dbReference type="PANTHER" id="PTHR12475">
    <property type="match status" value="1"/>
</dbReference>
<dbReference type="SUPFAM" id="SSF54637">
    <property type="entry name" value="Thioesterase/thiol ester dehydrase-isomerase"/>
    <property type="match status" value="1"/>
</dbReference>
<evidence type="ECO:0000313" key="1">
    <source>
        <dbReference type="EMBL" id="OAU97712.1"/>
    </source>
</evidence>
<dbReference type="Gene3D" id="3.10.129.10">
    <property type="entry name" value="Hotdog Thioesterase"/>
    <property type="match status" value="1"/>
</dbReference>
<sequence length="185" mass="20846">MYPFIRLGVSITKSALSALRGEHLPITGTSVIHYTCNINDIDNFLELNNGRVLTLFDLGRTDFAIRTGLGKELLRQKWGLVVAGSSVQYRKRVRLFQKLSIQTHLIGVDERWFYIEQVMTVNGQATSQALLRTGVTNIKTGKTIPTEQVLAAVGYADFQLPPPEWVQAWIDADKIRQFPQKQSAE</sequence>
<gene>
    <name evidence="1" type="ORF">AO384_0398</name>
</gene>
<dbReference type="EMBL" id="LXHC01000005">
    <property type="protein sequence ID" value="OAU97712.1"/>
    <property type="molecule type" value="Genomic_DNA"/>
</dbReference>
<name>A0A198UR26_MORCA</name>
<dbReference type="PANTHER" id="PTHR12475:SF4">
    <property type="entry name" value="PROTEIN THEM6"/>
    <property type="match status" value="1"/>
</dbReference>
<dbReference type="OrthoDB" id="3727779at2"/>
<proteinExistence type="predicted"/>
<keyword evidence="2" id="KW-1185">Reference proteome</keyword>
<organism evidence="1 2">
    <name type="scientific">Moraxella catarrhalis</name>
    <name type="common">Branhamella catarrhalis</name>
    <dbReference type="NCBI Taxonomy" id="480"/>
    <lineage>
        <taxon>Bacteria</taxon>
        <taxon>Pseudomonadati</taxon>
        <taxon>Pseudomonadota</taxon>
        <taxon>Gammaproteobacteria</taxon>
        <taxon>Moraxellales</taxon>
        <taxon>Moraxellaceae</taxon>
        <taxon>Moraxella</taxon>
    </lineage>
</organism>
<dbReference type="Pfam" id="PF13279">
    <property type="entry name" value="4HBT_2"/>
    <property type="match status" value="1"/>
</dbReference>
<dbReference type="CDD" id="cd00586">
    <property type="entry name" value="4HBT"/>
    <property type="match status" value="1"/>
</dbReference>
<accession>A0A198UR26</accession>
<dbReference type="AlphaFoldDB" id="A0A198UR26"/>
<reference evidence="1 2" key="1">
    <citation type="journal article" date="2016" name="Genome Biol. Evol.">
        <title>Comparative Genomic Analyses of the Moraxella catarrhalis Serosensitive and Seroresistant Lineages Demonstrate Their Independent Evolution.</title>
        <authorList>
            <person name="Earl J.P."/>
            <person name="de Vries S.P."/>
            <person name="Ahmed A."/>
            <person name="Powell E."/>
            <person name="Schultz M.P."/>
            <person name="Hermans P.W."/>
            <person name="Hill D.J."/>
            <person name="Zhou Z."/>
            <person name="Constantinidou C.I."/>
            <person name="Hu F.Z."/>
            <person name="Bootsma H.J."/>
            <person name="Ehrlich G.D."/>
        </authorList>
    </citation>
    <scope>NUCLEOTIDE SEQUENCE [LARGE SCALE GENOMIC DNA]</scope>
    <source>
        <strain evidence="1 2">Z7542</strain>
    </source>
</reference>
<evidence type="ECO:0000313" key="2">
    <source>
        <dbReference type="Proteomes" id="UP000078228"/>
    </source>
</evidence>
<dbReference type="Proteomes" id="UP000078228">
    <property type="component" value="Unassembled WGS sequence"/>
</dbReference>
<dbReference type="PATRIC" id="fig|480.237.peg.556"/>